<feature type="domain" description="Resolvase/invertase-type recombinase catalytic" evidence="1">
    <location>
        <begin position="19"/>
        <end position="89"/>
    </location>
</feature>
<organism evidence="2 3">
    <name type="scientific">Helcococcus kunzii ATCC 51366</name>
    <dbReference type="NCBI Taxonomy" id="883114"/>
    <lineage>
        <taxon>Bacteria</taxon>
        <taxon>Bacillati</taxon>
        <taxon>Bacillota</taxon>
        <taxon>Tissierellia</taxon>
        <taxon>Tissierellales</taxon>
        <taxon>Peptoniphilaceae</taxon>
        <taxon>Helcococcus</taxon>
    </lineage>
</organism>
<name>H3NR86_9FIRM</name>
<accession>H3NR86</accession>
<dbReference type="PANTHER" id="PTHR30461">
    <property type="entry name" value="DNA-INVERTASE FROM LAMBDOID PROPHAGE"/>
    <property type="match status" value="1"/>
</dbReference>
<sequence>MRITKIDAKKELYTDKKIRVAAYARVSTSEEDQFISLEAQKVYYEEYIKSNPEWLFAGLYYDEGISATKIKGRLGLIDMLEDCKEKKSI</sequence>
<evidence type="ECO:0000313" key="2">
    <source>
        <dbReference type="EMBL" id="EHR31680.1"/>
    </source>
</evidence>
<dbReference type="Proteomes" id="UP000004191">
    <property type="component" value="Unassembled WGS sequence"/>
</dbReference>
<reference evidence="2 3" key="1">
    <citation type="submission" date="2012-01" db="EMBL/GenBank/DDBJ databases">
        <title>The Genome Sequence of Helcococcus kunzii ATCC 51366.</title>
        <authorList>
            <consortium name="The Broad Institute Genome Sequencing Platform"/>
            <person name="Earl A."/>
            <person name="Ward D."/>
            <person name="Feldgarden M."/>
            <person name="Gevers D."/>
            <person name="Huys G."/>
            <person name="Young S.K."/>
            <person name="Zeng Q."/>
            <person name="Gargeya S."/>
            <person name="Fitzgerald M."/>
            <person name="Haas B."/>
            <person name="Abouelleil A."/>
            <person name="Alvarado L."/>
            <person name="Arachchi H.M."/>
            <person name="Berlin A."/>
            <person name="Chapman S.B."/>
            <person name="Gearin G."/>
            <person name="Goldberg J."/>
            <person name="Griggs A."/>
            <person name="Gujja S."/>
            <person name="Hansen M."/>
            <person name="Heiman D."/>
            <person name="Howarth C."/>
            <person name="Larimer J."/>
            <person name="Lui A."/>
            <person name="MacDonald P.J.P."/>
            <person name="McCowen C."/>
            <person name="Montmayeur A."/>
            <person name="Murphy C."/>
            <person name="Neiman D."/>
            <person name="Pearson M."/>
            <person name="Priest M."/>
            <person name="Roberts A."/>
            <person name="Saif S."/>
            <person name="Shea T."/>
            <person name="Sisk P."/>
            <person name="Stolte C."/>
            <person name="Sykes S."/>
            <person name="Wortman J."/>
            <person name="Nusbaum C."/>
            <person name="Birren B."/>
        </authorList>
    </citation>
    <scope>NUCLEOTIDE SEQUENCE [LARGE SCALE GENOMIC DNA]</scope>
    <source>
        <strain evidence="2 3">ATCC 51366</strain>
    </source>
</reference>
<keyword evidence="3" id="KW-1185">Reference proteome</keyword>
<dbReference type="InterPro" id="IPR006119">
    <property type="entry name" value="Resolv_N"/>
</dbReference>
<dbReference type="STRING" id="883114.HMPREF9709_01847"/>
<evidence type="ECO:0000259" key="1">
    <source>
        <dbReference type="PROSITE" id="PS51736"/>
    </source>
</evidence>
<dbReference type="eggNOG" id="COG1961">
    <property type="taxonomic scope" value="Bacteria"/>
</dbReference>
<comment type="caution">
    <text evidence="2">The sequence shown here is derived from an EMBL/GenBank/DDBJ whole genome shotgun (WGS) entry which is preliminary data.</text>
</comment>
<protein>
    <recommendedName>
        <fullName evidence="1">Resolvase/invertase-type recombinase catalytic domain-containing protein</fullName>
    </recommendedName>
</protein>
<dbReference type="GO" id="GO:0000150">
    <property type="term" value="F:DNA strand exchange activity"/>
    <property type="evidence" value="ECO:0007669"/>
    <property type="project" value="InterPro"/>
</dbReference>
<dbReference type="Pfam" id="PF00239">
    <property type="entry name" value="Resolvase"/>
    <property type="match status" value="1"/>
</dbReference>
<dbReference type="GO" id="GO:0003677">
    <property type="term" value="F:DNA binding"/>
    <property type="evidence" value="ECO:0007669"/>
    <property type="project" value="InterPro"/>
</dbReference>
<dbReference type="SUPFAM" id="SSF53041">
    <property type="entry name" value="Resolvase-like"/>
    <property type="match status" value="1"/>
</dbReference>
<dbReference type="InterPro" id="IPR050639">
    <property type="entry name" value="SSR_resolvase"/>
</dbReference>
<dbReference type="CDD" id="cd00338">
    <property type="entry name" value="Ser_Recombinase"/>
    <property type="match status" value="1"/>
</dbReference>
<dbReference type="Gene3D" id="3.40.50.1390">
    <property type="entry name" value="Resolvase, N-terminal catalytic domain"/>
    <property type="match status" value="1"/>
</dbReference>
<dbReference type="PROSITE" id="PS51736">
    <property type="entry name" value="RECOMBINASES_3"/>
    <property type="match status" value="1"/>
</dbReference>
<dbReference type="PANTHER" id="PTHR30461:SF23">
    <property type="entry name" value="DNA RECOMBINASE-RELATED"/>
    <property type="match status" value="1"/>
</dbReference>
<dbReference type="InterPro" id="IPR036162">
    <property type="entry name" value="Resolvase-like_N_sf"/>
</dbReference>
<evidence type="ECO:0000313" key="3">
    <source>
        <dbReference type="Proteomes" id="UP000004191"/>
    </source>
</evidence>
<gene>
    <name evidence="2" type="ORF">HMPREF9709_01847</name>
</gene>
<dbReference type="AlphaFoldDB" id="H3NR86"/>
<dbReference type="HOGENOM" id="CLU_189035_0_0_9"/>
<dbReference type="EMBL" id="AGEI01000037">
    <property type="protein sequence ID" value="EHR31680.1"/>
    <property type="molecule type" value="Genomic_DNA"/>
</dbReference>
<proteinExistence type="predicted"/>